<feature type="region of interest" description="Disordered" evidence="1">
    <location>
        <begin position="394"/>
        <end position="416"/>
    </location>
</feature>
<dbReference type="GO" id="GO:0005829">
    <property type="term" value="C:cytosol"/>
    <property type="evidence" value="ECO:0007669"/>
    <property type="project" value="TreeGrafter"/>
</dbReference>
<evidence type="ECO:0000313" key="2">
    <source>
        <dbReference type="EMBL" id="KKY17996.1"/>
    </source>
</evidence>
<keyword evidence="3" id="KW-1185">Reference proteome</keyword>
<feature type="region of interest" description="Disordered" evidence="1">
    <location>
        <begin position="512"/>
        <end position="557"/>
    </location>
</feature>
<reference evidence="2 3" key="2">
    <citation type="submission" date="2015-05" db="EMBL/GenBank/DDBJ databases">
        <authorList>
            <person name="Morales-Cruz A."/>
            <person name="Amrine K.C."/>
            <person name="Cantu D."/>
        </authorList>
    </citation>
    <scope>NUCLEOTIDE SEQUENCE [LARGE SCALE GENOMIC DNA]</scope>
    <source>
        <strain evidence="2">UCRPC4</strain>
    </source>
</reference>
<accession>A0A0G2E6N1</accession>
<dbReference type="Proteomes" id="UP000053317">
    <property type="component" value="Unassembled WGS sequence"/>
</dbReference>
<feature type="compositionally biased region" description="Gly residues" evidence="1">
    <location>
        <begin position="547"/>
        <end position="557"/>
    </location>
</feature>
<dbReference type="Gene3D" id="3.30.710.10">
    <property type="entry name" value="Potassium Channel Kv1.1, Chain A"/>
    <property type="match status" value="1"/>
</dbReference>
<reference evidence="2 3" key="1">
    <citation type="submission" date="2015-05" db="EMBL/GenBank/DDBJ databases">
        <title>Distinctive expansion of gene families associated with plant cell wall degradation and secondary metabolism in the genomes of grapevine trunk pathogens.</title>
        <authorList>
            <person name="Lawrence D.P."/>
            <person name="Travadon R."/>
            <person name="Rolshausen P.E."/>
            <person name="Baumgartner K."/>
        </authorList>
    </citation>
    <scope>NUCLEOTIDE SEQUENCE [LARGE SCALE GENOMIC DNA]</scope>
    <source>
        <strain evidence="2">UCRPC4</strain>
    </source>
</reference>
<organism evidence="2 3">
    <name type="scientific">Phaeomoniella chlamydospora</name>
    <name type="common">Phaeoacremonium chlamydosporum</name>
    <dbReference type="NCBI Taxonomy" id="158046"/>
    <lineage>
        <taxon>Eukaryota</taxon>
        <taxon>Fungi</taxon>
        <taxon>Dikarya</taxon>
        <taxon>Ascomycota</taxon>
        <taxon>Pezizomycotina</taxon>
        <taxon>Eurotiomycetes</taxon>
        <taxon>Chaetothyriomycetidae</taxon>
        <taxon>Phaeomoniellales</taxon>
        <taxon>Phaeomoniellaceae</taxon>
        <taxon>Phaeomoniella</taxon>
    </lineage>
</organism>
<dbReference type="EMBL" id="LCWF01000133">
    <property type="protein sequence ID" value="KKY17996.1"/>
    <property type="molecule type" value="Genomic_DNA"/>
</dbReference>
<proteinExistence type="predicted"/>
<protein>
    <submittedName>
        <fullName evidence="2">Putative regulatory protein ral2</fullName>
    </submittedName>
</protein>
<name>A0A0G2E6N1_PHACM</name>
<dbReference type="GO" id="GO:0045454">
    <property type="term" value="P:cell redox homeostasis"/>
    <property type="evidence" value="ECO:0007669"/>
    <property type="project" value="TreeGrafter"/>
</dbReference>
<dbReference type="InterPro" id="IPR011333">
    <property type="entry name" value="SKP1/BTB/POZ_sf"/>
</dbReference>
<sequence>MLIYSNYNFLDVKLELQIRSPDGKLTERTMSGPVSPPGLRFPNGGVVNNNFVVSGTYLTSSKQEYALWALDLRNLTWSRIDAGGAVFSQGSWNRGILWNRRNTFVILGHRKRSLVEDYNHRRINFSHVCMVELEAFGLYDNPRKTSPTSRYISVSSPPIPVSLQPKLASQTGGGRPYFSAAEKLGQTALSIPEIADMDLLAMGGERIPVNSHILSRRWGAYFIQLLKDSTASNETGSDAATLRPQMVSQASRNSNVTITPSISGASSSYSTATTLTANNSLPGNRQPGNYLDAPEPQTLTPTSRPRTLYLPHNHQTIQLLIRYLYTSSLPPITSPLCTCQILCSLLQLARPYQIDGLLEATVERLHQVLDARNAAAVFNAAAMAAGGGRGTGMNSGAGGTLQTLNEQAGDKNDRSLGSLSAKAAGLRINTSVAANGRSGVHGHKKKDSLDSASTSTSMSSNTDFSTTTASDSETGGRAGEAREREVWTGDISSVVGLQKRGLKGLMEGRRLRERGGAGPMPLGANRGIAQQGGNGTSNAGPDAAATGPGGSRGLGIA</sequence>
<evidence type="ECO:0000256" key="1">
    <source>
        <dbReference type="SAM" id="MobiDB-lite"/>
    </source>
</evidence>
<dbReference type="GO" id="GO:0005739">
    <property type="term" value="C:mitochondrion"/>
    <property type="evidence" value="ECO:0007669"/>
    <property type="project" value="TreeGrafter"/>
</dbReference>
<evidence type="ECO:0000313" key="3">
    <source>
        <dbReference type="Proteomes" id="UP000053317"/>
    </source>
</evidence>
<feature type="compositionally biased region" description="Low complexity" evidence="1">
    <location>
        <begin position="450"/>
        <end position="468"/>
    </location>
</feature>
<feature type="region of interest" description="Disordered" evidence="1">
    <location>
        <begin position="434"/>
        <end position="485"/>
    </location>
</feature>
<dbReference type="OrthoDB" id="10001928at2759"/>
<gene>
    <name evidence="2" type="ORF">UCRPC4_g05199</name>
</gene>
<dbReference type="PANTHER" id="PTHR43503">
    <property type="entry name" value="MCG48959-RELATED"/>
    <property type="match status" value="1"/>
</dbReference>
<dbReference type="PANTHER" id="PTHR43503:SF2">
    <property type="entry name" value="NEGATIVE REGULATOR OF SPORULATION MDS3-RELATED"/>
    <property type="match status" value="1"/>
</dbReference>
<dbReference type="AlphaFoldDB" id="A0A0G2E6N1"/>
<comment type="caution">
    <text evidence="2">The sequence shown here is derived from an EMBL/GenBank/DDBJ whole genome shotgun (WGS) entry which is preliminary data.</text>
</comment>